<evidence type="ECO:0008006" key="3">
    <source>
        <dbReference type="Google" id="ProtNLM"/>
    </source>
</evidence>
<accession>A0AAD1IYE9</accession>
<dbReference type="AlphaFoldDB" id="A0AAD1IYE9"/>
<dbReference type="Proteomes" id="UP000466039">
    <property type="component" value="Chromosome"/>
</dbReference>
<reference evidence="1 2" key="1">
    <citation type="journal article" date="2019" name="Emerg. Microbes Infect.">
        <title>Comprehensive subspecies identification of 175 nontuberculous mycobacteria species based on 7547 genomic profiles.</title>
        <authorList>
            <person name="Matsumoto Y."/>
            <person name="Kinjo T."/>
            <person name="Motooka D."/>
            <person name="Nabeya D."/>
            <person name="Jung N."/>
            <person name="Uechi K."/>
            <person name="Horii T."/>
            <person name="Iida T."/>
            <person name="Fujita J."/>
            <person name="Nakamura S."/>
        </authorList>
    </citation>
    <scope>NUCLEOTIDE SEQUENCE [LARGE SCALE GENOMIC DNA]</scope>
    <source>
        <strain evidence="1 2">JCM 15658</strain>
    </source>
</reference>
<protein>
    <recommendedName>
        <fullName evidence="3">Protein-tyrosine-phosphatase</fullName>
    </recommendedName>
</protein>
<evidence type="ECO:0000313" key="2">
    <source>
        <dbReference type="Proteomes" id="UP000466039"/>
    </source>
</evidence>
<gene>
    <name evidence="1" type="ORF">MMON_37140</name>
</gene>
<sequence>MHPLAARVVKELAGDAARFAARQLTDKLALGSDLILTMTKAHRDSVLELAPRQLHNTFTLDEASRLASRSDATDLASLSSLRARLARDEVEDIFDPIGSSDGIFRSVGLQIHRLLPPIIELTC</sequence>
<organism evidence="1 2">
    <name type="scientific">Mycolicibacterium monacense</name>
    <name type="common">Mycobacterium monacense</name>
    <dbReference type="NCBI Taxonomy" id="85693"/>
    <lineage>
        <taxon>Bacteria</taxon>
        <taxon>Bacillati</taxon>
        <taxon>Actinomycetota</taxon>
        <taxon>Actinomycetes</taxon>
        <taxon>Mycobacteriales</taxon>
        <taxon>Mycobacteriaceae</taxon>
        <taxon>Mycolicibacterium</taxon>
    </lineage>
</organism>
<keyword evidence="2" id="KW-1185">Reference proteome</keyword>
<name>A0AAD1IYE9_MYCMB</name>
<dbReference type="SUPFAM" id="SSF52788">
    <property type="entry name" value="Phosphotyrosine protein phosphatases I"/>
    <property type="match status" value="1"/>
</dbReference>
<dbReference type="EMBL" id="AP022617">
    <property type="protein sequence ID" value="BBZ62413.1"/>
    <property type="molecule type" value="Genomic_DNA"/>
</dbReference>
<evidence type="ECO:0000313" key="1">
    <source>
        <dbReference type="EMBL" id="BBZ62413.1"/>
    </source>
</evidence>
<proteinExistence type="predicted"/>
<dbReference type="Gene3D" id="3.40.50.2300">
    <property type="match status" value="1"/>
</dbReference>
<dbReference type="InterPro" id="IPR036196">
    <property type="entry name" value="Ptyr_pPase_sf"/>
</dbReference>